<organism evidence="1 2">
    <name type="scientific">Plakobranchus ocellatus</name>
    <dbReference type="NCBI Taxonomy" id="259542"/>
    <lineage>
        <taxon>Eukaryota</taxon>
        <taxon>Metazoa</taxon>
        <taxon>Spiralia</taxon>
        <taxon>Lophotrochozoa</taxon>
        <taxon>Mollusca</taxon>
        <taxon>Gastropoda</taxon>
        <taxon>Heterobranchia</taxon>
        <taxon>Euthyneura</taxon>
        <taxon>Panpulmonata</taxon>
        <taxon>Sacoglossa</taxon>
        <taxon>Placobranchoidea</taxon>
        <taxon>Plakobranchidae</taxon>
        <taxon>Plakobranchus</taxon>
    </lineage>
</organism>
<gene>
    <name evidence="1" type="ORF">PoB_002182900</name>
</gene>
<dbReference type="Proteomes" id="UP000735302">
    <property type="component" value="Unassembled WGS sequence"/>
</dbReference>
<evidence type="ECO:0000313" key="1">
    <source>
        <dbReference type="EMBL" id="GFN95323.1"/>
    </source>
</evidence>
<name>A0AAV3ZJ25_9GAST</name>
<dbReference type="EMBL" id="BLXT01002491">
    <property type="protein sequence ID" value="GFN95323.1"/>
    <property type="molecule type" value="Genomic_DNA"/>
</dbReference>
<accession>A0AAV3ZJ25</accession>
<evidence type="ECO:0000313" key="2">
    <source>
        <dbReference type="Proteomes" id="UP000735302"/>
    </source>
</evidence>
<dbReference type="AlphaFoldDB" id="A0AAV3ZJ25"/>
<reference evidence="1 2" key="1">
    <citation type="journal article" date="2021" name="Elife">
        <title>Chloroplast acquisition without the gene transfer in kleptoplastic sea slugs, Plakobranchus ocellatus.</title>
        <authorList>
            <person name="Maeda T."/>
            <person name="Takahashi S."/>
            <person name="Yoshida T."/>
            <person name="Shimamura S."/>
            <person name="Takaki Y."/>
            <person name="Nagai Y."/>
            <person name="Toyoda A."/>
            <person name="Suzuki Y."/>
            <person name="Arimoto A."/>
            <person name="Ishii H."/>
            <person name="Satoh N."/>
            <person name="Nishiyama T."/>
            <person name="Hasebe M."/>
            <person name="Maruyama T."/>
            <person name="Minagawa J."/>
            <person name="Obokata J."/>
            <person name="Shigenobu S."/>
        </authorList>
    </citation>
    <scope>NUCLEOTIDE SEQUENCE [LARGE SCALE GENOMIC DNA]</scope>
</reference>
<comment type="caution">
    <text evidence="1">The sequence shown here is derived from an EMBL/GenBank/DDBJ whole genome shotgun (WGS) entry which is preliminary data.</text>
</comment>
<keyword evidence="2" id="KW-1185">Reference proteome</keyword>
<sequence length="135" mass="15464">MPSFIKQQLHSVWQFTCMLRRKLTLEFFLNSFNVSTDPEVRGTVFKNTKTILLPLELARNILRTENAVSPIADSVRVIVSHPFLGDLKPFGFHRAGVDWERPVNEWGNQNKSAVAKFSPHPQMLQFQSIIALQNS</sequence>
<protein>
    <submittedName>
        <fullName evidence="1">Uncharacterized protein</fullName>
    </submittedName>
</protein>
<proteinExistence type="predicted"/>